<feature type="domain" description="WDR11 second beta-propeller" evidence="2">
    <location>
        <begin position="519"/>
        <end position="848"/>
    </location>
</feature>
<dbReference type="Pfam" id="PF23752">
    <property type="entry name" value="Beta-prop_WDR11_2nd"/>
    <property type="match status" value="1"/>
</dbReference>
<gene>
    <name evidence="5" type="primary">LOC106459470</name>
</gene>
<dbReference type="SMART" id="SM00320">
    <property type="entry name" value="WD40"/>
    <property type="match status" value="5"/>
</dbReference>
<name>A0ABM1B4C3_LIMPO</name>
<evidence type="ECO:0000313" key="5">
    <source>
        <dbReference type="RefSeq" id="XP_013774548.1"/>
    </source>
</evidence>
<dbReference type="InterPro" id="IPR057853">
    <property type="entry name" value="Beta-prop_WDR11_2nd"/>
</dbReference>
<feature type="domain" description="WDR11 first beta-propeller" evidence="1">
    <location>
        <begin position="273"/>
        <end position="381"/>
    </location>
</feature>
<evidence type="ECO:0000259" key="3">
    <source>
        <dbReference type="Pfam" id="PF23753"/>
    </source>
</evidence>
<accession>A0ABM1B4C3</accession>
<dbReference type="RefSeq" id="XP_013774548.1">
    <property type="nucleotide sequence ID" value="XM_013919094.2"/>
</dbReference>
<reference evidence="5" key="1">
    <citation type="submission" date="2025-08" db="UniProtKB">
        <authorList>
            <consortium name="RefSeq"/>
        </authorList>
    </citation>
    <scope>IDENTIFICATION</scope>
    <source>
        <tissue evidence="5">Muscle</tissue>
    </source>
</reference>
<evidence type="ECO:0000313" key="4">
    <source>
        <dbReference type="Proteomes" id="UP000694941"/>
    </source>
</evidence>
<evidence type="ECO:0000259" key="1">
    <source>
        <dbReference type="Pfam" id="PF23751"/>
    </source>
</evidence>
<dbReference type="InterPro" id="IPR057854">
    <property type="entry name" value="TPR_WDR11"/>
</dbReference>
<dbReference type="InterPro" id="IPR001680">
    <property type="entry name" value="WD40_rpt"/>
</dbReference>
<dbReference type="SUPFAM" id="SSF50978">
    <property type="entry name" value="WD40 repeat-like"/>
    <property type="match status" value="2"/>
</dbReference>
<dbReference type="GeneID" id="106459470"/>
<dbReference type="PANTHER" id="PTHR14593">
    <property type="entry name" value="WD REPEAT-CONTAINING PROTEIN 11"/>
    <property type="match status" value="1"/>
</dbReference>
<dbReference type="Proteomes" id="UP000694941">
    <property type="component" value="Unplaced"/>
</dbReference>
<dbReference type="InterPro" id="IPR039694">
    <property type="entry name" value="WDR11"/>
</dbReference>
<dbReference type="InterPro" id="IPR036322">
    <property type="entry name" value="WD40_repeat_dom_sf"/>
</dbReference>
<proteinExistence type="predicted"/>
<dbReference type="Gene3D" id="2.130.10.10">
    <property type="entry name" value="YVTN repeat-like/Quinoprotein amine dehydrogenase"/>
    <property type="match status" value="3"/>
</dbReference>
<dbReference type="Pfam" id="PF23753">
    <property type="entry name" value="TPR_WDR11"/>
    <property type="match status" value="1"/>
</dbReference>
<dbReference type="InterPro" id="IPR015943">
    <property type="entry name" value="WD40/YVTN_repeat-like_dom_sf"/>
</dbReference>
<sequence>MQNSDKQLMDSSATPVIQRVSPRSATGALSPLNKGAIDWGWQSFVAYGCHNFVVVVDTQHMKVFQTLENHKHDIVKVKWSKEAHYHDQWFPYNLKLASADTGGSIVIWNVAEATVKASFSDGTRAVTDLEWLSGNDSCQNFLAALHPPYSIIIWNTETGSKVWKKSYTEVLLSFSFDPFCDSNVVFLASDCILFVDDFSVSKVPSSNGRKCYISNPSTMTSSLQSLNTLSTGGSNRNISEEKSKPRSLLPRRMKFLIREESKSGSEEAISLNDCLQLAFHPAYRHHLLLLYPKEVLILDLEINQTIGIIAVERNGAAVTQMYPCWQREAVFCLHETGSVSLRVRHKGTSLASVCTPSEDTVSVGSFDNTVELCYDIRCQSDALRLTKHARLMGMAVCPKSECRVAVLISDGRLLIVELIPSQQKVDLPVKEKEELKERERPTSCCQLPYSSSVPSPCLWLSDMFGSLVQNLDPYCDNEKDILPNSMSLKFLITGYLNGLAPPPHVIRMCPPVTFRNWTVYKPLMAIGNALGGVQVFNMATGIIEREFSLLTAPVRGIEWVSLTAFLSYAYPNMMASCGKVRNELVLTDVQSGRTKVLRSEKNEESPIEMLRVSYMKQYFIIVFKEEPCEIWDLRTLYLLRIMPKTFPTITALEWSPLHTKKHHISNEVDGSDIQDFMSSFSVSSIVSKSSVTSKTMVLTREHFVFTDTDGQLYHFSVEGNVVRDGSKIPPDAGMGTITCIAWKSDHIVLGDVDGNLNLWDLKNKVSRGIPTHRGWIKKIRFGPGRGNLKVLVLFNDGVDLWDIKEAQLISQTKCAKDRPKVQDIDWAGSDRPVLATADGCFKITDINLKVCSSPLQDHHPTELPLSLHMLPVKPAFHFKSLLQHQPWQESYTLSIKEEDGFSPDEVSILQKQIETIDLEIQEYLKHCPFGIAERCLLVARLIGDKEAYQFWKVAVHYLKQEELALEVKTSDKQEEKDLLELSGDTFKPRQKQSCIDNQNILSPFNEEYLDTCFDTICDNHVYQKLQLERLLLHDSKRTTHSQSRKCAEQFLLLGQTDRAVQLLLEAETGQEHYYVDSLRACLIATIRSSGASQSVIKLVATNLIASGAISEGVELLCLIDKGSDACRYLQAAGQWEKSVRLAKVILPYTECQEVLKRWTDYLCSPHMNQKTKALLVLLSMGQFEKVLEMLRTFRMTERAALFVQACQEFGAIKKNEQTVDIIDTVLLDYARYLLSVNNRRGALHYCEMVGEKGKDLKKEIEYLCEEQ</sequence>
<keyword evidence="4" id="KW-1185">Reference proteome</keyword>
<feature type="domain" description="WDR11 first beta-propeller" evidence="1">
    <location>
        <begin position="32"/>
        <end position="184"/>
    </location>
</feature>
<dbReference type="Pfam" id="PF23751">
    <property type="entry name" value="Beta-prop_WDR11_1st"/>
    <property type="match status" value="2"/>
</dbReference>
<protein>
    <submittedName>
        <fullName evidence="5">WD repeat-containing protein 11-like</fullName>
    </submittedName>
</protein>
<evidence type="ECO:0000259" key="2">
    <source>
        <dbReference type="Pfam" id="PF23752"/>
    </source>
</evidence>
<organism evidence="4 5">
    <name type="scientific">Limulus polyphemus</name>
    <name type="common">Atlantic horseshoe crab</name>
    <dbReference type="NCBI Taxonomy" id="6850"/>
    <lineage>
        <taxon>Eukaryota</taxon>
        <taxon>Metazoa</taxon>
        <taxon>Ecdysozoa</taxon>
        <taxon>Arthropoda</taxon>
        <taxon>Chelicerata</taxon>
        <taxon>Merostomata</taxon>
        <taxon>Xiphosura</taxon>
        <taxon>Limulidae</taxon>
        <taxon>Limulus</taxon>
    </lineage>
</organism>
<feature type="domain" description="WDR11 TPR" evidence="3">
    <location>
        <begin position="920"/>
        <end position="1212"/>
    </location>
</feature>
<dbReference type="InterPro" id="IPR057852">
    <property type="entry name" value="Beta-prop_WDR11_1st"/>
</dbReference>
<dbReference type="PANTHER" id="PTHR14593:SF5">
    <property type="entry name" value="WD REPEAT-CONTAINING PROTEIN 11"/>
    <property type="match status" value="1"/>
</dbReference>